<proteinExistence type="predicted"/>
<protein>
    <submittedName>
        <fullName evidence="1">Uncharacterized protein</fullName>
    </submittedName>
</protein>
<dbReference type="EMBL" id="UINC01036141">
    <property type="protein sequence ID" value="SVB29654.1"/>
    <property type="molecule type" value="Genomic_DNA"/>
</dbReference>
<sequence>MEEYLQLKEDIHNEKVIIAKAWQDTVKITPEENIGSIPYPTSFLYMDHKIESLQEEVTQKLPLFSQLESGDNKYIKENTQKIVSYFYFTIKQTLRKLLELVEISQLMLQALKNFKRNEFRAAITRNDVIPFITHIYA</sequence>
<organism evidence="1">
    <name type="scientific">marine metagenome</name>
    <dbReference type="NCBI Taxonomy" id="408172"/>
    <lineage>
        <taxon>unclassified sequences</taxon>
        <taxon>metagenomes</taxon>
        <taxon>ecological metagenomes</taxon>
    </lineage>
</organism>
<name>A0A382CV11_9ZZZZ</name>
<evidence type="ECO:0000313" key="1">
    <source>
        <dbReference type="EMBL" id="SVB29654.1"/>
    </source>
</evidence>
<dbReference type="AlphaFoldDB" id="A0A382CV11"/>
<reference evidence="1" key="1">
    <citation type="submission" date="2018-05" db="EMBL/GenBank/DDBJ databases">
        <authorList>
            <person name="Lanie J.A."/>
            <person name="Ng W.-L."/>
            <person name="Kazmierczak K.M."/>
            <person name="Andrzejewski T.M."/>
            <person name="Davidsen T.M."/>
            <person name="Wayne K.J."/>
            <person name="Tettelin H."/>
            <person name="Glass J.I."/>
            <person name="Rusch D."/>
            <person name="Podicherti R."/>
            <person name="Tsui H.-C.T."/>
            <person name="Winkler M.E."/>
        </authorList>
    </citation>
    <scope>NUCLEOTIDE SEQUENCE</scope>
</reference>
<accession>A0A382CV11</accession>
<gene>
    <name evidence="1" type="ORF">METZ01_LOCUS182508</name>
</gene>